<dbReference type="Proteomes" id="UP000032210">
    <property type="component" value="Unassembled WGS sequence"/>
</dbReference>
<evidence type="ECO:0008006" key="3">
    <source>
        <dbReference type="Google" id="ProtNLM"/>
    </source>
</evidence>
<dbReference type="RefSeq" id="WP_043046689.1">
    <property type="nucleotide sequence ID" value="NZ_JXCQ01000003.1"/>
</dbReference>
<proteinExistence type="predicted"/>
<dbReference type="EMBL" id="JXCQ01000003">
    <property type="protein sequence ID" value="KIR24196.1"/>
    <property type="molecule type" value="Genomic_DNA"/>
</dbReference>
<reference evidence="1 2" key="1">
    <citation type="submission" date="2015-01" db="EMBL/GenBank/DDBJ databases">
        <title>Genome sequence of the beneficial rhizobacterium Pseudomonas fluorescens 2-79.</title>
        <authorList>
            <person name="Thuermer A."/>
            <person name="Daniel R."/>
        </authorList>
    </citation>
    <scope>NUCLEOTIDE SEQUENCE [LARGE SCALE GENOMIC DNA]</scope>
    <source>
        <strain evidence="1 2">2-79</strain>
    </source>
</reference>
<dbReference type="PATRIC" id="fig|294.125.peg.433"/>
<sequence length="102" mass="11345">MATPELKKLPTWLKLTAENATITLSRPSEINGVTVDTLTIRSPTVREVRAADRASGDDEEQRELMLFAGLCEAGQQDLEGLKLVDYHRLQAGYFRLVQDDGV</sequence>
<name>A0A0D0TMB2_PSEFL</name>
<evidence type="ECO:0000313" key="2">
    <source>
        <dbReference type="Proteomes" id="UP000032210"/>
    </source>
</evidence>
<evidence type="ECO:0000313" key="1">
    <source>
        <dbReference type="EMBL" id="KIR24196.1"/>
    </source>
</evidence>
<dbReference type="InterPro" id="IPR019289">
    <property type="entry name" value="Phage_tail_E/E"/>
</dbReference>
<comment type="caution">
    <text evidence="1">The sequence shown here is derived from an EMBL/GenBank/DDBJ whole genome shotgun (WGS) entry which is preliminary data.</text>
</comment>
<dbReference type="AlphaFoldDB" id="A0A0D0TMB2"/>
<organism evidence="1 2">
    <name type="scientific">Pseudomonas fluorescens</name>
    <dbReference type="NCBI Taxonomy" id="294"/>
    <lineage>
        <taxon>Bacteria</taxon>
        <taxon>Pseudomonadati</taxon>
        <taxon>Pseudomonadota</taxon>
        <taxon>Gammaproteobacteria</taxon>
        <taxon>Pseudomonadales</taxon>
        <taxon>Pseudomonadaceae</taxon>
        <taxon>Pseudomonas</taxon>
    </lineage>
</organism>
<protein>
    <recommendedName>
        <fullName evidence="3">Phage tail assembly protein</fullName>
    </recommendedName>
</protein>
<accession>A0A0D0TMB2</accession>
<gene>
    <name evidence="1" type="ORF">PFLU3_04270</name>
</gene>
<dbReference type="Pfam" id="PF10109">
    <property type="entry name" value="Phage_TAC_7"/>
    <property type="match status" value="1"/>
</dbReference>